<gene>
    <name evidence="1" type="ORF">Acr_14g0000280</name>
</gene>
<proteinExistence type="predicted"/>
<evidence type="ECO:0008006" key="3">
    <source>
        <dbReference type="Google" id="ProtNLM"/>
    </source>
</evidence>
<sequence length="441" mass="50076">MSCEDKNEEEIWVSSSMIQLKVLEAKSVPVDVVTVDDLEAIVQLKKILSKKFEIKDLDALKYFLGIEVARSKLTSDYCTFVGGNLVTWRSKKYTEQSLVQDKSRMQDLDRPPRSPLRDLRSCGLEVRMGVCQAKHRGQVAPSCIALDNLLEEREALNSSEYSIAIAALLASPQQNQNIMQQVMAMIAFSCPDVLPSLSPISFNSFMGYLSPSPLPPTPSMNPPYPIEIACLPYTEGYVTPRFSKFNGHNRSVRKHGAQFIKTFGAFYVDKNLKLRVMGSDGVTVLCKIERLAMLQLARENQKPNKGILAYIKRFHDHTMECYEPVEEIQLVTICLDGMQPDYKPLWVNLHFPTFSKLLESKQSLGDSVQLSFSRPHWLNGGDLSAYVIEEMSSQGYKRRRNYNHPPTTLHYKFNEVKATLDKLVEDGKITPRHKAHQRQGH</sequence>
<dbReference type="EMBL" id="BJWL01000014">
    <property type="protein sequence ID" value="GFZ00392.1"/>
    <property type="molecule type" value="Genomic_DNA"/>
</dbReference>
<protein>
    <recommendedName>
        <fullName evidence="3">Reverse transcriptase Ty1/copia-type domain-containing protein</fullName>
    </recommendedName>
</protein>
<comment type="caution">
    <text evidence="1">The sequence shown here is derived from an EMBL/GenBank/DDBJ whole genome shotgun (WGS) entry which is preliminary data.</text>
</comment>
<organism evidence="1 2">
    <name type="scientific">Actinidia rufa</name>
    <dbReference type="NCBI Taxonomy" id="165716"/>
    <lineage>
        <taxon>Eukaryota</taxon>
        <taxon>Viridiplantae</taxon>
        <taxon>Streptophyta</taxon>
        <taxon>Embryophyta</taxon>
        <taxon>Tracheophyta</taxon>
        <taxon>Spermatophyta</taxon>
        <taxon>Magnoliopsida</taxon>
        <taxon>eudicotyledons</taxon>
        <taxon>Gunneridae</taxon>
        <taxon>Pentapetalae</taxon>
        <taxon>asterids</taxon>
        <taxon>Ericales</taxon>
        <taxon>Actinidiaceae</taxon>
        <taxon>Actinidia</taxon>
    </lineage>
</organism>
<dbReference type="Proteomes" id="UP000585474">
    <property type="component" value="Unassembled WGS sequence"/>
</dbReference>
<keyword evidence="2" id="KW-1185">Reference proteome</keyword>
<reference evidence="1 2" key="1">
    <citation type="submission" date="2019-07" db="EMBL/GenBank/DDBJ databases">
        <title>De Novo Assembly of kiwifruit Actinidia rufa.</title>
        <authorList>
            <person name="Sugita-Konishi S."/>
            <person name="Sato K."/>
            <person name="Mori E."/>
            <person name="Abe Y."/>
            <person name="Kisaki G."/>
            <person name="Hamano K."/>
            <person name="Suezawa K."/>
            <person name="Otani M."/>
            <person name="Fukuda T."/>
            <person name="Manabe T."/>
            <person name="Gomi K."/>
            <person name="Tabuchi M."/>
            <person name="Akimitsu K."/>
            <person name="Kataoka I."/>
        </authorList>
    </citation>
    <scope>NUCLEOTIDE SEQUENCE [LARGE SCALE GENOMIC DNA]</scope>
    <source>
        <strain evidence="2">cv. Fuchu</strain>
    </source>
</reference>
<accession>A0A7J0FNV2</accession>
<evidence type="ECO:0000313" key="2">
    <source>
        <dbReference type="Proteomes" id="UP000585474"/>
    </source>
</evidence>
<evidence type="ECO:0000313" key="1">
    <source>
        <dbReference type="EMBL" id="GFZ00392.1"/>
    </source>
</evidence>
<name>A0A7J0FNV2_9ERIC</name>
<dbReference type="OrthoDB" id="1712560at2759"/>
<dbReference type="AlphaFoldDB" id="A0A7J0FNV2"/>